<protein>
    <submittedName>
        <fullName evidence="1">Uncharacterized protein</fullName>
    </submittedName>
</protein>
<name>A0A0F9W592_9ZZZZ</name>
<gene>
    <name evidence="1" type="ORF">LCGC14_0326270</name>
</gene>
<dbReference type="EMBL" id="LAZR01000225">
    <property type="protein sequence ID" value="KKN80821.1"/>
    <property type="molecule type" value="Genomic_DNA"/>
</dbReference>
<organism evidence="1">
    <name type="scientific">marine sediment metagenome</name>
    <dbReference type="NCBI Taxonomy" id="412755"/>
    <lineage>
        <taxon>unclassified sequences</taxon>
        <taxon>metagenomes</taxon>
        <taxon>ecological metagenomes</taxon>
    </lineage>
</organism>
<reference evidence="1" key="1">
    <citation type="journal article" date="2015" name="Nature">
        <title>Complex archaea that bridge the gap between prokaryotes and eukaryotes.</title>
        <authorList>
            <person name="Spang A."/>
            <person name="Saw J.H."/>
            <person name="Jorgensen S.L."/>
            <person name="Zaremba-Niedzwiedzka K."/>
            <person name="Martijn J."/>
            <person name="Lind A.E."/>
            <person name="van Eijk R."/>
            <person name="Schleper C."/>
            <person name="Guy L."/>
            <person name="Ettema T.J."/>
        </authorList>
    </citation>
    <scope>NUCLEOTIDE SEQUENCE</scope>
</reference>
<sequence length="220" mass="23709">MAKKAAPKAKSAESKTEALQITAPNLRVAEFLIEGTSPYVQNRFPNKALAEMRAKQEAGSTATKGAKRKPKNFKECYENAMHKAEDGGWHGLPAPGLRAAMISACKLCGFAMTRGKLALVIQADGYGSDGTPLVKITKGKPKYSELPVRNATGVVDIRARPMWSPGWQAKVRVEYDADQFTAEDVGNLLLRVGLQVGIGEGRNDSKKSTGLGWGFFKIAA</sequence>
<dbReference type="AlphaFoldDB" id="A0A0F9W592"/>
<comment type="caution">
    <text evidence="1">The sequence shown here is derived from an EMBL/GenBank/DDBJ whole genome shotgun (WGS) entry which is preliminary data.</text>
</comment>
<proteinExistence type="predicted"/>
<accession>A0A0F9W592</accession>
<evidence type="ECO:0000313" key="1">
    <source>
        <dbReference type="EMBL" id="KKN80821.1"/>
    </source>
</evidence>